<keyword evidence="4" id="KW-1185">Reference proteome</keyword>
<evidence type="ECO:0000256" key="1">
    <source>
        <dbReference type="ARBA" id="ARBA00022679"/>
    </source>
</evidence>
<reference evidence="3 4" key="1">
    <citation type="submission" date="2019-02" db="EMBL/GenBank/DDBJ databases">
        <title>Draft genome sequences of novel Actinobacteria.</title>
        <authorList>
            <person name="Sahin N."/>
            <person name="Ay H."/>
            <person name="Saygin H."/>
        </authorList>
    </citation>
    <scope>NUCLEOTIDE SEQUENCE [LARGE SCALE GENOMIC DNA]</scope>
    <source>
        <strain evidence="3 4">8K307</strain>
    </source>
</reference>
<name>A0A4R5A1H4_9ACTN</name>
<protein>
    <submittedName>
        <fullName evidence="3">Methyltransferase domain-containing protein</fullName>
    </submittedName>
</protein>
<evidence type="ECO:0000313" key="4">
    <source>
        <dbReference type="Proteomes" id="UP000295217"/>
    </source>
</evidence>
<dbReference type="PANTHER" id="PTHR43861">
    <property type="entry name" value="TRANS-ACONITATE 2-METHYLTRANSFERASE-RELATED"/>
    <property type="match status" value="1"/>
</dbReference>
<proteinExistence type="predicted"/>
<dbReference type="AlphaFoldDB" id="A0A4R5A1H4"/>
<dbReference type="EMBL" id="SMLB01000070">
    <property type="protein sequence ID" value="TDD64349.1"/>
    <property type="molecule type" value="Genomic_DNA"/>
</dbReference>
<dbReference type="OrthoDB" id="9779941at2"/>
<dbReference type="InterPro" id="IPR041698">
    <property type="entry name" value="Methyltransf_25"/>
</dbReference>
<dbReference type="Proteomes" id="UP000295217">
    <property type="component" value="Unassembled WGS sequence"/>
</dbReference>
<dbReference type="Gene3D" id="3.40.50.150">
    <property type="entry name" value="Vaccinia Virus protein VP39"/>
    <property type="match status" value="1"/>
</dbReference>
<dbReference type="CDD" id="cd02440">
    <property type="entry name" value="AdoMet_MTases"/>
    <property type="match status" value="1"/>
</dbReference>
<organism evidence="3 4">
    <name type="scientific">Jiangella aurantiaca</name>
    <dbReference type="NCBI Taxonomy" id="2530373"/>
    <lineage>
        <taxon>Bacteria</taxon>
        <taxon>Bacillati</taxon>
        <taxon>Actinomycetota</taxon>
        <taxon>Actinomycetes</taxon>
        <taxon>Jiangellales</taxon>
        <taxon>Jiangellaceae</taxon>
        <taxon>Jiangella</taxon>
    </lineage>
</organism>
<dbReference type="GO" id="GO:0032259">
    <property type="term" value="P:methylation"/>
    <property type="evidence" value="ECO:0007669"/>
    <property type="project" value="UniProtKB-KW"/>
</dbReference>
<dbReference type="Pfam" id="PF13649">
    <property type="entry name" value="Methyltransf_25"/>
    <property type="match status" value="1"/>
</dbReference>
<feature type="domain" description="Methyltransferase" evidence="2">
    <location>
        <begin position="67"/>
        <end position="161"/>
    </location>
</feature>
<evidence type="ECO:0000313" key="3">
    <source>
        <dbReference type="EMBL" id="TDD64349.1"/>
    </source>
</evidence>
<dbReference type="RefSeq" id="WP_132107716.1">
    <property type="nucleotide sequence ID" value="NZ_SMLB01000070.1"/>
</dbReference>
<keyword evidence="1 3" id="KW-0808">Transferase</keyword>
<sequence length="245" mass="26475">TTSTDSASGVGNGLHADTGTWTFAGDVPRVFGDHVRHSVPLYDIGHDLVCDLATSFLGRDGRGVGYELGCATGELLHRLATHSPVHAAARWIGVDREEGMTTAARERCAGLGNVELVHGDLTTLDYEACDFVVAYLTLHFIPIDQRVPVIRRLHDALRPGGALFLFEKVLAANAQLEDLFTTLHYRWKRGAGLSPEEILNKKDSLVGILKPTTSDDNVAMLHAGGFTTTATALKHLCFEGFVAVK</sequence>
<dbReference type="PANTHER" id="PTHR43861:SF2">
    <property type="entry name" value="CARBOXY-S-ADENOSYL-L-METHIONINE SYNTHASE"/>
    <property type="match status" value="1"/>
</dbReference>
<dbReference type="SUPFAM" id="SSF53335">
    <property type="entry name" value="S-adenosyl-L-methionine-dependent methyltransferases"/>
    <property type="match status" value="1"/>
</dbReference>
<feature type="non-terminal residue" evidence="3">
    <location>
        <position position="1"/>
    </location>
</feature>
<keyword evidence="3" id="KW-0489">Methyltransferase</keyword>
<accession>A0A4R5A1H4</accession>
<evidence type="ECO:0000259" key="2">
    <source>
        <dbReference type="Pfam" id="PF13649"/>
    </source>
</evidence>
<gene>
    <name evidence="3" type="ORF">E1262_28415</name>
</gene>
<dbReference type="GO" id="GO:0008168">
    <property type="term" value="F:methyltransferase activity"/>
    <property type="evidence" value="ECO:0007669"/>
    <property type="project" value="UniProtKB-KW"/>
</dbReference>
<comment type="caution">
    <text evidence="3">The sequence shown here is derived from an EMBL/GenBank/DDBJ whole genome shotgun (WGS) entry which is preliminary data.</text>
</comment>
<dbReference type="InterPro" id="IPR029063">
    <property type="entry name" value="SAM-dependent_MTases_sf"/>
</dbReference>